<dbReference type="HOGENOM" id="CLU_2924144_0_0_1"/>
<dbReference type="RefSeq" id="XP_007317781.1">
    <property type="nucleotide sequence ID" value="XM_007317719.1"/>
</dbReference>
<name>F8NTI7_SERL9</name>
<dbReference type="GeneID" id="18811302"/>
<accession>F8NTI7</accession>
<gene>
    <name evidence="1" type="ORF">SERLADRAFT_387982</name>
</gene>
<sequence length="61" mass="6773">MPYGTDLSCEHLTYYTIRHHSTAEYSSMNDHGMSSTKTYASLHSIARAVGDSALTCVFELL</sequence>
<dbReference type="KEGG" id="sla:SERLADRAFT_387982"/>
<dbReference type="Proteomes" id="UP000008064">
    <property type="component" value="Unassembled WGS sequence"/>
</dbReference>
<organism>
    <name type="scientific">Serpula lacrymans var. lacrymans (strain S7.9)</name>
    <name type="common">Dry rot fungus</name>
    <dbReference type="NCBI Taxonomy" id="578457"/>
    <lineage>
        <taxon>Eukaryota</taxon>
        <taxon>Fungi</taxon>
        <taxon>Dikarya</taxon>
        <taxon>Basidiomycota</taxon>
        <taxon>Agaricomycotina</taxon>
        <taxon>Agaricomycetes</taxon>
        <taxon>Agaricomycetidae</taxon>
        <taxon>Boletales</taxon>
        <taxon>Coniophorineae</taxon>
        <taxon>Serpulaceae</taxon>
        <taxon>Serpula</taxon>
    </lineage>
</organism>
<dbReference type="EMBL" id="GL945433">
    <property type="protein sequence ID" value="EGO25659.1"/>
    <property type="molecule type" value="Genomic_DNA"/>
</dbReference>
<evidence type="ECO:0000313" key="1">
    <source>
        <dbReference type="EMBL" id="EGO25659.1"/>
    </source>
</evidence>
<reference evidence="1" key="1">
    <citation type="submission" date="2011-04" db="EMBL/GenBank/DDBJ databases">
        <title>Evolution of plant cell wall degrading machinery underlies the functional diversity of forest fungi.</title>
        <authorList>
            <consortium name="US DOE Joint Genome Institute (JGI-PGF)"/>
            <person name="Eastwood D.C."/>
            <person name="Floudas D."/>
            <person name="Binder M."/>
            <person name="Majcherczyk A."/>
            <person name="Schneider P."/>
            <person name="Aerts A."/>
            <person name="Asiegbu F.O."/>
            <person name="Baker S.E."/>
            <person name="Barry K."/>
            <person name="Bendiksby M."/>
            <person name="Blumentritt M."/>
            <person name="Coutinho P.M."/>
            <person name="Cullen D."/>
            <person name="Cullen D."/>
            <person name="Gathman A."/>
            <person name="Goodell B."/>
            <person name="Henrissat B."/>
            <person name="Ihrmark K."/>
            <person name="Kauserud H."/>
            <person name="Kohler A."/>
            <person name="LaButti K."/>
            <person name="Lapidus A."/>
            <person name="Lavin J.L."/>
            <person name="Lee Y.-H."/>
            <person name="Lindquist E."/>
            <person name="Lilly W."/>
            <person name="Lucas S."/>
            <person name="Morin E."/>
            <person name="Murat C."/>
            <person name="Oguiza J.A."/>
            <person name="Park J."/>
            <person name="Pisabarro A.G."/>
            <person name="Riley R."/>
            <person name="Rosling A."/>
            <person name="Salamov A."/>
            <person name="Schmidt O."/>
            <person name="Schmutz J."/>
            <person name="Skrede I."/>
            <person name="Stenlid J."/>
            <person name="Wiebenga A."/>
            <person name="Xie X."/>
            <person name="Kues U."/>
            <person name="Hibbett D.S."/>
            <person name="Hoffmeister D."/>
            <person name="Hogberg N."/>
            <person name="Martin F."/>
            <person name="Grigoriev I.V."/>
            <person name="Watkinson S.C."/>
        </authorList>
    </citation>
    <scope>NUCLEOTIDE SEQUENCE</scope>
    <source>
        <strain evidence="1">S7.9</strain>
    </source>
</reference>
<dbReference type="AlphaFoldDB" id="F8NTI7"/>
<protein>
    <submittedName>
        <fullName evidence="1">Uncharacterized protein</fullName>
    </submittedName>
</protein>
<proteinExistence type="predicted"/>